<dbReference type="Gene3D" id="2.40.50.140">
    <property type="entry name" value="Nucleic acid-binding proteins"/>
    <property type="match status" value="1"/>
</dbReference>
<dbReference type="InterPro" id="IPR012340">
    <property type="entry name" value="NA-bd_OB-fold"/>
</dbReference>
<feature type="transmembrane region" description="Helical" evidence="1">
    <location>
        <begin position="43"/>
        <end position="63"/>
    </location>
</feature>
<accession>A0A3M7TV27</accession>
<evidence type="ECO:0000256" key="1">
    <source>
        <dbReference type="SAM" id="Phobius"/>
    </source>
</evidence>
<gene>
    <name evidence="3" type="ORF">EBO34_06000</name>
</gene>
<feature type="transmembrane region" description="Helical" evidence="1">
    <location>
        <begin position="75"/>
        <end position="97"/>
    </location>
</feature>
<protein>
    <recommendedName>
        <fullName evidence="2">Membrane protein NfeD2 N-terminal transmembrane domain-containing protein</fullName>
    </recommendedName>
</protein>
<feature type="transmembrane region" description="Helical" evidence="1">
    <location>
        <begin position="7"/>
        <end position="28"/>
    </location>
</feature>
<reference evidence="3 4" key="1">
    <citation type="submission" date="2018-10" db="EMBL/GenBank/DDBJ databases">
        <title>Bacillus Keqinensis sp. nov., a moderately halophilic bacterium isolated from a saline-alkaline lake.</title>
        <authorList>
            <person name="Wang H."/>
        </authorList>
    </citation>
    <scope>NUCLEOTIDE SEQUENCE [LARGE SCALE GENOMIC DNA]</scope>
    <source>
        <strain evidence="3 4">KQ-3</strain>
    </source>
</reference>
<evidence type="ECO:0000313" key="3">
    <source>
        <dbReference type="EMBL" id="RNA69486.1"/>
    </source>
</evidence>
<dbReference type="EMBL" id="RHIB01000001">
    <property type="protein sequence ID" value="RNA69486.1"/>
    <property type="molecule type" value="Genomic_DNA"/>
</dbReference>
<dbReference type="InterPro" id="IPR058653">
    <property type="entry name" value="NfeD2_TM"/>
</dbReference>
<feature type="domain" description="Membrane protein NfeD2 N-terminal transmembrane" evidence="2">
    <location>
        <begin position="6"/>
        <end position="102"/>
    </location>
</feature>
<dbReference type="OrthoDB" id="1683445at2"/>
<dbReference type="Pfam" id="PF25842">
    <property type="entry name" value="NfeD_TM"/>
    <property type="match status" value="1"/>
</dbReference>
<name>A0A3M7TV27_9BACI</name>
<keyword evidence="1" id="KW-0812">Transmembrane</keyword>
<evidence type="ECO:0000313" key="4">
    <source>
        <dbReference type="Proteomes" id="UP000278746"/>
    </source>
</evidence>
<dbReference type="RefSeq" id="WP_122897005.1">
    <property type="nucleotide sequence ID" value="NZ_RHIB01000001.1"/>
</dbReference>
<dbReference type="Proteomes" id="UP000278746">
    <property type="component" value="Unassembled WGS sequence"/>
</dbReference>
<dbReference type="AlphaFoldDB" id="A0A3M7TV27"/>
<sequence>MIFGVELSVIYLTGLIIAGSLTLINALFGDLLDALFESVPGAFINPTVVLSFVAVLCGAGFVFENGTQLSSLTGLFISVVIALVLVTLLHMLVLAPLSKAESSVGYHMSDLIGDYGTVTTSIGKENDYGEVIVKTTFSIKGYPARSVSGLPVASGEEVQIVDIDKENQVLIVSVEEKKLMMEEKTHE</sequence>
<organism evidence="3 4">
    <name type="scientific">Alteribacter keqinensis</name>
    <dbReference type="NCBI Taxonomy" id="2483800"/>
    <lineage>
        <taxon>Bacteria</taxon>
        <taxon>Bacillati</taxon>
        <taxon>Bacillota</taxon>
        <taxon>Bacilli</taxon>
        <taxon>Bacillales</taxon>
        <taxon>Bacillaceae</taxon>
        <taxon>Alteribacter</taxon>
    </lineage>
</organism>
<keyword evidence="1" id="KW-1133">Transmembrane helix</keyword>
<comment type="caution">
    <text evidence="3">The sequence shown here is derived from an EMBL/GenBank/DDBJ whole genome shotgun (WGS) entry which is preliminary data.</text>
</comment>
<evidence type="ECO:0000259" key="2">
    <source>
        <dbReference type="Pfam" id="PF25842"/>
    </source>
</evidence>
<keyword evidence="4" id="KW-1185">Reference proteome</keyword>
<proteinExistence type="predicted"/>
<keyword evidence="1" id="KW-0472">Membrane</keyword>